<feature type="region of interest" description="Disordered" evidence="1">
    <location>
        <begin position="120"/>
        <end position="139"/>
    </location>
</feature>
<organism evidence="2 3">
    <name type="scientific">Phytophthora megakarya</name>
    <dbReference type="NCBI Taxonomy" id="4795"/>
    <lineage>
        <taxon>Eukaryota</taxon>
        <taxon>Sar</taxon>
        <taxon>Stramenopiles</taxon>
        <taxon>Oomycota</taxon>
        <taxon>Peronosporomycetes</taxon>
        <taxon>Peronosporales</taxon>
        <taxon>Peronosporaceae</taxon>
        <taxon>Phytophthora</taxon>
    </lineage>
</organism>
<dbReference type="EMBL" id="NBNE01001982">
    <property type="protein sequence ID" value="OWZ11956.1"/>
    <property type="molecule type" value="Genomic_DNA"/>
</dbReference>
<sequence length="220" mass="25030">MNSAARQLRGKLSCAVGYVRLDSIKYNEWQVLAYVEWRDEVLLQEEKELYECWFTEQQPVVERKEYTTPARILVRLSEDSLMLDRPGTDDWGDGVNYRYSVKTYEDSEASVVAGLDEEVDGKPDTRPTEFSNAGNDEINPAEDSVYMLESTYISVMQEIEAEMASSNRGADDDLYENIPNEMELTDYADVLLPVLAEPSSTMLDYTGPNVTNKSLSENEQ</sequence>
<reference evidence="3" key="1">
    <citation type="submission" date="2017-03" db="EMBL/GenBank/DDBJ databases">
        <title>Phytopthora megakarya and P. palmivora, two closely related causual agents of cacao black pod achieved similar genome size and gene model numbers by different mechanisms.</title>
        <authorList>
            <person name="Ali S."/>
            <person name="Shao J."/>
            <person name="Larry D.J."/>
            <person name="Kronmiller B."/>
            <person name="Shen D."/>
            <person name="Strem M.D."/>
            <person name="Melnick R.L."/>
            <person name="Guiltinan M.J."/>
            <person name="Tyler B.M."/>
            <person name="Meinhardt L.W."/>
            <person name="Bailey B.A."/>
        </authorList>
    </citation>
    <scope>NUCLEOTIDE SEQUENCE [LARGE SCALE GENOMIC DNA]</scope>
    <source>
        <strain evidence="3">zdho120</strain>
    </source>
</reference>
<name>A0A225W2M9_9STRA</name>
<evidence type="ECO:0000313" key="2">
    <source>
        <dbReference type="EMBL" id="OWZ11956.1"/>
    </source>
</evidence>
<proteinExistence type="predicted"/>
<dbReference type="AlphaFoldDB" id="A0A225W2M9"/>
<evidence type="ECO:0000313" key="3">
    <source>
        <dbReference type="Proteomes" id="UP000198211"/>
    </source>
</evidence>
<keyword evidence="3" id="KW-1185">Reference proteome</keyword>
<gene>
    <name evidence="2" type="ORF">PHMEG_00014948</name>
</gene>
<evidence type="ECO:0000256" key="1">
    <source>
        <dbReference type="SAM" id="MobiDB-lite"/>
    </source>
</evidence>
<dbReference type="Proteomes" id="UP000198211">
    <property type="component" value="Unassembled WGS sequence"/>
</dbReference>
<protein>
    <submittedName>
        <fullName evidence="2">Uncharacterized protein</fullName>
    </submittedName>
</protein>
<accession>A0A225W2M9</accession>
<comment type="caution">
    <text evidence="2">The sequence shown here is derived from an EMBL/GenBank/DDBJ whole genome shotgun (WGS) entry which is preliminary data.</text>
</comment>